<organism evidence="2 3">
    <name type="scientific">Paracoccus subflavus</name>
    <dbReference type="NCBI Taxonomy" id="2528244"/>
    <lineage>
        <taxon>Bacteria</taxon>
        <taxon>Pseudomonadati</taxon>
        <taxon>Pseudomonadota</taxon>
        <taxon>Alphaproteobacteria</taxon>
        <taxon>Rhodobacterales</taxon>
        <taxon>Paracoccaceae</taxon>
        <taxon>Paracoccus</taxon>
    </lineage>
</organism>
<dbReference type="SUPFAM" id="SSF81901">
    <property type="entry name" value="HCP-like"/>
    <property type="match status" value="1"/>
</dbReference>
<dbReference type="Gene3D" id="3.40.50.300">
    <property type="entry name" value="P-loop containing nucleotide triphosphate hydrolases"/>
    <property type="match status" value="1"/>
</dbReference>
<feature type="domain" description="AAA+ ATPase" evidence="1">
    <location>
        <begin position="42"/>
        <end position="186"/>
    </location>
</feature>
<comment type="caution">
    <text evidence="2">The sequence shown here is derived from an EMBL/GenBank/DDBJ whole genome shotgun (WGS) entry which is preliminary data.</text>
</comment>
<protein>
    <submittedName>
        <fullName evidence="2">AAA family ATPase</fullName>
    </submittedName>
</protein>
<evidence type="ECO:0000313" key="3">
    <source>
        <dbReference type="Proteomes" id="UP000293520"/>
    </source>
</evidence>
<sequence length="584" mass="60196">MDRSPLASFCPSFRSAPAADQCHMSGPHRQTLDAILTSLEASQPILVLTGDPGTGKTTMAHQVAARCASLRPVGRIGHSAAHLADPAPHVPKALGLASDPSGGARAVLSACHASGSRHLLIVDEAQALTDTGLDYLAALTDAPTGESPVLSILLVGGRDLVSRLAQPKHETLRSRIGGRFQTVPLDAGETADYIAHRFRVSGCACHADIEVFDAAACACLHAMSGGVPRVINHLVQSCLFEAGTTGRRSMDAAFVQDCLSAMALDGRLGHLITPAALRQGAAAARAQHPVACPSPCVQSAPPAGAGAANGALPSGHWRGGLAAAVTGLLVLVPQGLRQPPFDAGSWASLLAFPAILSVPDSAPAETVPLRTAAAARIEGPAAAAAGISRGTVLAPSGPLPRQVRVEAVPDPSSLLAQALTVGAVDPDHAAQLYTRAALRGNGRAAYYLGQLYETGIGVDPDPYRARAWYQAATGIDGAALRLAQLVPVDHPGDPGQTAPVSMSHGLYESGQTELVWIPPAGSAMARFRVQFVPAGGDGTVRQRDTALSAMLVERPVTRWRVMALRADGTEGPASAWNRLAPPAR</sequence>
<name>A0A4V2JBX2_9RHOB</name>
<dbReference type="OrthoDB" id="7825074at2"/>
<dbReference type="InterPro" id="IPR027417">
    <property type="entry name" value="P-loop_NTPase"/>
</dbReference>
<dbReference type="Proteomes" id="UP000293520">
    <property type="component" value="Unassembled WGS sequence"/>
</dbReference>
<dbReference type="Pfam" id="PF08238">
    <property type="entry name" value="Sel1"/>
    <property type="match status" value="2"/>
</dbReference>
<dbReference type="PANTHER" id="PTHR35894:SF1">
    <property type="entry name" value="PHOSPHORIBULOKINASE _ URIDINE KINASE FAMILY"/>
    <property type="match status" value="1"/>
</dbReference>
<dbReference type="AlphaFoldDB" id="A0A4V2JBX2"/>
<dbReference type="InterPro" id="IPR003593">
    <property type="entry name" value="AAA+_ATPase"/>
</dbReference>
<keyword evidence="3" id="KW-1185">Reference proteome</keyword>
<accession>A0A4V2JBX2</accession>
<dbReference type="InterPro" id="IPR006597">
    <property type="entry name" value="Sel1-like"/>
</dbReference>
<dbReference type="Gene3D" id="1.25.40.10">
    <property type="entry name" value="Tetratricopeptide repeat domain"/>
    <property type="match status" value="1"/>
</dbReference>
<dbReference type="Pfam" id="PF13401">
    <property type="entry name" value="AAA_22"/>
    <property type="match status" value="1"/>
</dbReference>
<dbReference type="GO" id="GO:0016887">
    <property type="term" value="F:ATP hydrolysis activity"/>
    <property type="evidence" value="ECO:0007669"/>
    <property type="project" value="InterPro"/>
</dbReference>
<dbReference type="SMART" id="SM00382">
    <property type="entry name" value="AAA"/>
    <property type="match status" value="1"/>
</dbReference>
<gene>
    <name evidence="2" type="ORF">EYE42_14090</name>
</gene>
<dbReference type="InterPro" id="IPR049945">
    <property type="entry name" value="AAA_22"/>
</dbReference>
<dbReference type="SUPFAM" id="SSF52540">
    <property type="entry name" value="P-loop containing nucleoside triphosphate hydrolases"/>
    <property type="match status" value="1"/>
</dbReference>
<dbReference type="SMART" id="SM00671">
    <property type="entry name" value="SEL1"/>
    <property type="match status" value="2"/>
</dbReference>
<evidence type="ECO:0000259" key="1">
    <source>
        <dbReference type="SMART" id="SM00382"/>
    </source>
</evidence>
<dbReference type="EMBL" id="SISK01000012">
    <property type="protein sequence ID" value="TBN37772.1"/>
    <property type="molecule type" value="Genomic_DNA"/>
</dbReference>
<dbReference type="InterPro" id="IPR052026">
    <property type="entry name" value="ExeA_AAA_ATPase_DNA-bind"/>
</dbReference>
<dbReference type="PANTHER" id="PTHR35894">
    <property type="entry name" value="GENERAL SECRETION PATHWAY PROTEIN A-RELATED"/>
    <property type="match status" value="1"/>
</dbReference>
<evidence type="ECO:0000313" key="2">
    <source>
        <dbReference type="EMBL" id="TBN37772.1"/>
    </source>
</evidence>
<dbReference type="InterPro" id="IPR011990">
    <property type="entry name" value="TPR-like_helical_dom_sf"/>
</dbReference>
<proteinExistence type="predicted"/>
<reference evidence="2 3" key="1">
    <citation type="submission" date="2019-02" db="EMBL/GenBank/DDBJ databases">
        <title>Paracoccus subflavus sp. nov., isolated from marine sediment of the Pacific Ocean.</title>
        <authorList>
            <person name="Zhang G."/>
        </authorList>
    </citation>
    <scope>NUCLEOTIDE SEQUENCE [LARGE SCALE GENOMIC DNA]</scope>
    <source>
        <strain evidence="2 3">GY0581</strain>
    </source>
</reference>